<dbReference type="Proteomes" id="UP000283522">
    <property type="component" value="Unassembled WGS sequence"/>
</dbReference>
<dbReference type="PANTHER" id="PTHR23416">
    <property type="entry name" value="SIALIC ACID SYNTHASE-RELATED"/>
    <property type="match status" value="1"/>
</dbReference>
<sequence>MNFVYWVIYILKGILRKISHFFTDLSCKNDVTFGMGTKFTRTAKVENISKNKKNINIGNFSRIEGRLVVFKYGGRIDMGDFVYIGTGSNIWSGESVFIGNNVLISHNVNIIDTNSHEIDHYEREIRYKSLLNYGHPIDKSSIITGPIVIEDNVWISFGASILKNVTIGKGSIVAACSVVTKDVPSFCLVAGNPAKVVKKLN</sequence>
<dbReference type="Pfam" id="PF00132">
    <property type="entry name" value="Hexapep"/>
    <property type="match status" value="1"/>
</dbReference>
<accession>A0A418PLC7</accession>
<dbReference type="GO" id="GO:0008374">
    <property type="term" value="F:O-acyltransferase activity"/>
    <property type="evidence" value="ECO:0007669"/>
    <property type="project" value="TreeGrafter"/>
</dbReference>
<dbReference type="InterPro" id="IPR051159">
    <property type="entry name" value="Hexapeptide_acetyltransf"/>
</dbReference>
<protein>
    <submittedName>
        <fullName evidence="3">Acyltransferase</fullName>
    </submittedName>
</protein>
<keyword evidence="4" id="KW-1185">Reference proteome</keyword>
<keyword evidence="3" id="KW-0012">Acyltransferase</keyword>
<name>A0A418PLC7_9BACT</name>
<dbReference type="Gene3D" id="2.160.10.10">
    <property type="entry name" value="Hexapeptide repeat proteins"/>
    <property type="match status" value="1"/>
</dbReference>
<comment type="caution">
    <text evidence="3">The sequence shown here is derived from an EMBL/GenBank/DDBJ whole genome shotgun (WGS) entry which is preliminary data.</text>
</comment>
<dbReference type="GO" id="GO:0005829">
    <property type="term" value="C:cytosol"/>
    <property type="evidence" value="ECO:0007669"/>
    <property type="project" value="TreeGrafter"/>
</dbReference>
<comment type="similarity">
    <text evidence="1">Belongs to the transferase hexapeptide repeat family.</text>
</comment>
<gene>
    <name evidence="3" type="ORF">D0X99_20215</name>
</gene>
<dbReference type="AlphaFoldDB" id="A0A418PLC7"/>
<dbReference type="InterPro" id="IPR001451">
    <property type="entry name" value="Hexapep"/>
</dbReference>
<dbReference type="SUPFAM" id="SSF51161">
    <property type="entry name" value="Trimeric LpxA-like enzymes"/>
    <property type="match status" value="1"/>
</dbReference>
<evidence type="ECO:0000256" key="1">
    <source>
        <dbReference type="ARBA" id="ARBA00007274"/>
    </source>
</evidence>
<evidence type="ECO:0000256" key="2">
    <source>
        <dbReference type="ARBA" id="ARBA00022679"/>
    </source>
</evidence>
<evidence type="ECO:0000313" key="3">
    <source>
        <dbReference type="EMBL" id="RIW11800.1"/>
    </source>
</evidence>
<keyword evidence="2 3" id="KW-0808">Transferase</keyword>
<evidence type="ECO:0000313" key="4">
    <source>
        <dbReference type="Proteomes" id="UP000283522"/>
    </source>
</evidence>
<reference evidence="3 4" key="1">
    <citation type="submission" date="2018-09" db="EMBL/GenBank/DDBJ databases">
        <authorList>
            <person name="Wang X."/>
            <person name="Du Z."/>
        </authorList>
    </citation>
    <scope>NUCLEOTIDE SEQUENCE [LARGE SCALE GENOMIC DNA]</scope>
    <source>
        <strain evidence="3 4">N3</strain>
    </source>
</reference>
<dbReference type="CDD" id="cd04647">
    <property type="entry name" value="LbH_MAT_like"/>
    <property type="match status" value="1"/>
</dbReference>
<proteinExistence type="inferred from homology"/>
<dbReference type="EMBL" id="QXML01000027">
    <property type="protein sequence ID" value="RIW11800.1"/>
    <property type="molecule type" value="Genomic_DNA"/>
</dbReference>
<dbReference type="InterPro" id="IPR011004">
    <property type="entry name" value="Trimer_LpxA-like_sf"/>
</dbReference>
<organism evidence="3 4">
    <name type="scientific">Algoriphagus lacus</name>
    <dbReference type="NCBI Taxonomy" id="2056311"/>
    <lineage>
        <taxon>Bacteria</taxon>
        <taxon>Pseudomonadati</taxon>
        <taxon>Bacteroidota</taxon>
        <taxon>Cytophagia</taxon>
        <taxon>Cytophagales</taxon>
        <taxon>Cyclobacteriaceae</taxon>
        <taxon>Algoriphagus</taxon>
    </lineage>
</organism>
<dbReference type="PANTHER" id="PTHR23416:SF23">
    <property type="entry name" value="ACETYLTRANSFERASE C18B11.09C-RELATED"/>
    <property type="match status" value="1"/>
</dbReference>